<sequence>MQLAQVRIEDKYAPALNFPTLASLVSSFLPNILLIAGVIFFILVFIAGFAVVSSGNSGDPQGAERAKSFLTYSVIGLILIFASYWILQIINYVSFNSMKGLF</sequence>
<evidence type="ECO:0000256" key="1">
    <source>
        <dbReference type="SAM" id="Phobius"/>
    </source>
</evidence>
<keyword evidence="1" id="KW-0812">Transmembrane</keyword>
<dbReference type="EMBL" id="MFJU01000006">
    <property type="protein sequence ID" value="OGG37091.1"/>
    <property type="molecule type" value="Genomic_DNA"/>
</dbReference>
<dbReference type="STRING" id="1798391.A2968_01440"/>
<keyword evidence="1" id="KW-0472">Membrane</keyword>
<feature type="transmembrane region" description="Helical" evidence="1">
    <location>
        <begin position="21"/>
        <end position="49"/>
    </location>
</feature>
<reference evidence="2 3" key="1">
    <citation type="journal article" date="2016" name="Nat. Commun.">
        <title>Thousands of microbial genomes shed light on interconnected biogeochemical processes in an aquifer system.</title>
        <authorList>
            <person name="Anantharaman K."/>
            <person name="Brown C.T."/>
            <person name="Hug L.A."/>
            <person name="Sharon I."/>
            <person name="Castelle C.J."/>
            <person name="Probst A.J."/>
            <person name="Thomas B.C."/>
            <person name="Singh A."/>
            <person name="Wilkins M.J."/>
            <person name="Karaoz U."/>
            <person name="Brodie E.L."/>
            <person name="Williams K.H."/>
            <person name="Hubbard S.S."/>
            <person name="Banfield J.F."/>
        </authorList>
    </citation>
    <scope>NUCLEOTIDE SEQUENCE [LARGE SCALE GENOMIC DNA]</scope>
</reference>
<protein>
    <submittedName>
        <fullName evidence="2">Uncharacterized protein</fullName>
    </submittedName>
</protein>
<dbReference type="InterPro" id="IPR043993">
    <property type="entry name" value="T4SS_pilin"/>
</dbReference>
<organism evidence="2 3">
    <name type="scientific">Candidatus Gottesmanbacteria bacterium RIFCSPLOWO2_01_FULL_42_22</name>
    <dbReference type="NCBI Taxonomy" id="1798391"/>
    <lineage>
        <taxon>Bacteria</taxon>
        <taxon>Candidatus Gottesmaniibacteriota</taxon>
    </lineage>
</organism>
<dbReference type="AlphaFoldDB" id="A0A1F6BJJ4"/>
<evidence type="ECO:0000313" key="3">
    <source>
        <dbReference type="Proteomes" id="UP000176228"/>
    </source>
</evidence>
<evidence type="ECO:0000313" key="2">
    <source>
        <dbReference type="EMBL" id="OGG37091.1"/>
    </source>
</evidence>
<dbReference type="Proteomes" id="UP000176228">
    <property type="component" value="Unassembled WGS sequence"/>
</dbReference>
<accession>A0A1F6BJJ4</accession>
<proteinExistence type="predicted"/>
<feature type="transmembrane region" description="Helical" evidence="1">
    <location>
        <begin position="69"/>
        <end position="93"/>
    </location>
</feature>
<dbReference type="Pfam" id="PF18895">
    <property type="entry name" value="T4SS_pilin"/>
    <property type="match status" value="1"/>
</dbReference>
<name>A0A1F6BJJ4_9BACT</name>
<gene>
    <name evidence="2" type="ORF">A2968_01440</name>
</gene>
<keyword evidence="1" id="KW-1133">Transmembrane helix</keyword>
<comment type="caution">
    <text evidence="2">The sequence shown here is derived from an EMBL/GenBank/DDBJ whole genome shotgun (WGS) entry which is preliminary data.</text>
</comment>